<dbReference type="Proteomes" id="UP000247810">
    <property type="component" value="Unassembled WGS sequence"/>
</dbReference>
<feature type="region of interest" description="Disordered" evidence="1">
    <location>
        <begin position="1"/>
        <end position="334"/>
    </location>
</feature>
<sequence>MLRTPRSAAHRRKKHDAADSVEFLNGIMRTRSSPKQPPPVSTPHPSRRRTVPGRKPRAFGDSPSFPQHSQLLTSPRTPRTEPPPKWVRSSKSPRLQRYAPPEPQNAVTEQSRESNEEESSEGEESSGDPYVDAQPRAQSQSEYDEENDEENDEEVNDNEIPRDSQQVELSGEGLRSDVVLFSSDNENSPRSSGPIPQSATGDKSSAAPMYATSQVNPIEANEDASDDEWVADAEPEADRELPQPNGVSPAETRQTLQVVVGTKRKDKPAVASTPPKTNQRKATSPITEPDEPSEAASPVAAPPATGSNQPSGPAAISDEEFQVDDGAESDSSIDQFTYLALRRLPSNISSPTAEREPSSPPADVAESSPPAKYSNKRRRTDASHQTTTSEANTEPRRRTPSGPQEPSSPASNSDVPDTQEQDSGPEPLEESSWFREASKHDGQETNWQKLTKRAQYLRTKASRAQAADFQRIKAEISSSTGLLRGICQGLQEGDGPSENDVESCAATLHSIAAQGRDHLDEVYHLSTGGEPRKAKRVVKGFEEHVLPPLVQLLLACFQAYNTNSPLFPEAYDRLDGTMDVLLQLCVHIHRLVQGGYVQYSAISSGLRLPLKKLRKSLEDDGWGGGALPEKAYLRRPRTQKFTRYTPRVAMRGWSQEEEFALIEGLQRFQGPDRYYQIWRQYREQLSKREMREVREESERLHDRILPQIAGSDRSRWEWLLKVRR</sequence>
<evidence type="ECO:0000256" key="1">
    <source>
        <dbReference type="SAM" id="MobiDB-lite"/>
    </source>
</evidence>
<accession>A0A319D3E7</accession>
<feature type="compositionally biased region" description="Polar residues" evidence="1">
    <location>
        <begin position="274"/>
        <end position="286"/>
    </location>
</feature>
<feature type="compositionally biased region" description="Acidic residues" evidence="1">
    <location>
        <begin position="317"/>
        <end position="328"/>
    </location>
</feature>
<organism evidence="2 3">
    <name type="scientific">Aspergillus ellipticus CBS 707.79</name>
    <dbReference type="NCBI Taxonomy" id="1448320"/>
    <lineage>
        <taxon>Eukaryota</taxon>
        <taxon>Fungi</taxon>
        <taxon>Dikarya</taxon>
        <taxon>Ascomycota</taxon>
        <taxon>Pezizomycotina</taxon>
        <taxon>Eurotiomycetes</taxon>
        <taxon>Eurotiomycetidae</taxon>
        <taxon>Eurotiales</taxon>
        <taxon>Aspergillaceae</taxon>
        <taxon>Aspergillus</taxon>
        <taxon>Aspergillus subgen. Circumdati</taxon>
    </lineage>
</organism>
<feature type="compositionally biased region" description="Low complexity" evidence="1">
    <location>
        <begin position="294"/>
        <end position="304"/>
    </location>
</feature>
<feature type="compositionally biased region" description="Acidic residues" evidence="1">
    <location>
        <begin position="220"/>
        <end position="235"/>
    </location>
</feature>
<evidence type="ECO:0000313" key="2">
    <source>
        <dbReference type="EMBL" id="PYH89027.1"/>
    </source>
</evidence>
<feature type="compositionally biased region" description="Basic residues" evidence="1">
    <location>
        <begin position="45"/>
        <end position="57"/>
    </location>
</feature>
<gene>
    <name evidence="2" type="ORF">BO71DRAFT_488286</name>
</gene>
<feature type="region of interest" description="Disordered" evidence="1">
    <location>
        <begin position="348"/>
        <end position="431"/>
    </location>
</feature>
<proteinExistence type="predicted"/>
<protein>
    <submittedName>
        <fullName evidence="2">Uncharacterized protein</fullName>
    </submittedName>
</protein>
<dbReference type="OrthoDB" id="5431211at2759"/>
<dbReference type="EMBL" id="KZ826052">
    <property type="protein sequence ID" value="PYH89027.1"/>
    <property type="molecule type" value="Genomic_DNA"/>
</dbReference>
<feature type="compositionally biased region" description="Acidic residues" evidence="1">
    <location>
        <begin position="142"/>
        <end position="157"/>
    </location>
</feature>
<dbReference type="VEuPathDB" id="FungiDB:BO71DRAFT_488286"/>
<evidence type="ECO:0000313" key="3">
    <source>
        <dbReference type="Proteomes" id="UP000247810"/>
    </source>
</evidence>
<feature type="compositionally biased region" description="Polar residues" evidence="1">
    <location>
        <begin position="401"/>
        <end position="422"/>
    </location>
</feature>
<feature type="compositionally biased region" description="Polar residues" evidence="1">
    <location>
        <begin position="182"/>
        <end position="203"/>
    </location>
</feature>
<dbReference type="STRING" id="1448320.A0A319D3E7"/>
<keyword evidence="3" id="KW-1185">Reference proteome</keyword>
<feature type="compositionally biased region" description="Polar residues" evidence="1">
    <location>
        <begin position="64"/>
        <end position="74"/>
    </location>
</feature>
<name>A0A319D3E7_9EURO</name>
<feature type="compositionally biased region" description="Acidic residues" evidence="1">
    <location>
        <begin position="115"/>
        <end position="126"/>
    </location>
</feature>
<feature type="compositionally biased region" description="Polar residues" evidence="1">
    <location>
        <begin position="383"/>
        <end position="392"/>
    </location>
</feature>
<reference evidence="2 3" key="1">
    <citation type="submission" date="2018-02" db="EMBL/GenBank/DDBJ databases">
        <title>The genomes of Aspergillus section Nigri reveals drivers in fungal speciation.</title>
        <authorList>
            <consortium name="DOE Joint Genome Institute"/>
            <person name="Vesth T.C."/>
            <person name="Nybo J."/>
            <person name="Theobald S."/>
            <person name="Brandl J."/>
            <person name="Frisvad J.C."/>
            <person name="Nielsen K.F."/>
            <person name="Lyhne E.K."/>
            <person name="Kogle M.E."/>
            <person name="Kuo A."/>
            <person name="Riley R."/>
            <person name="Clum A."/>
            <person name="Nolan M."/>
            <person name="Lipzen A."/>
            <person name="Salamov A."/>
            <person name="Henrissat B."/>
            <person name="Wiebenga A."/>
            <person name="De vries R.P."/>
            <person name="Grigoriev I.V."/>
            <person name="Mortensen U.H."/>
            <person name="Andersen M.R."/>
            <person name="Baker S.E."/>
        </authorList>
    </citation>
    <scope>NUCLEOTIDE SEQUENCE [LARGE SCALE GENOMIC DNA]</scope>
    <source>
        <strain evidence="2 3">CBS 707.79</strain>
    </source>
</reference>
<dbReference type="AlphaFoldDB" id="A0A319D3E7"/>